<accession>A0AAV0RIB6</accession>
<evidence type="ECO:0000256" key="3">
    <source>
        <dbReference type="ARBA" id="ARBA00022679"/>
    </source>
</evidence>
<comment type="caution">
    <text evidence="4">The sequence shown here is derived from an EMBL/GenBank/DDBJ whole genome shotgun (WGS) entry which is preliminary data.</text>
</comment>
<evidence type="ECO:0000256" key="1">
    <source>
        <dbReference type="ARBA" id="ARBA00009995"/>
    </source>
</evidence>
<dbReference type="Proteomes" id="UP001154282">
    <property type="component" value="Unassembled WGS sequence"/>
</dbReference>
<keyword evidence="3" id="KW-0808">Transferase</keyword>
<dbReference type="EMBL" id="CAMGYJ010000011">
    <property type="protein sequence ID" value="CAI0557380.1"/>
    <property type="molecule type" value="Genomic_DNA"/>
</dbReference>
<dbReference type="CDD" id="cd03784">
    <property type="entry name" value="GT1_Gtf-like"/>
    <property type="match status" value="1"/>
</dbReference>
<dbReference type="PANTHER" id="PTHR48047:SF45">
    <property type="entry name" value="SCOPOLETIN GLUCOSYLTRANSFERASE-LIKE"/>
    <property type="match status" value="1"/>
</dbReference>
<protein>
    <submittedName>
        <fullName evidence="4">Uncharacterized protein</fullName>
    </submittedName>
</protein>
<evidence type="ECO:0000313" key="4">
    <source>
        <dbReference type="EMBL" id="CAI0557380.1"/>
    </source>
</evidence>
<proteinExistence type="inferred from homology"/>
<dbReference type="AlphaFoldDB" id="A0AAV0RIB6"/>
<keyword evidence="5" id="KW-1185">Reference proteome</keyword>
<name>A0AAV0RIB6_9ROSI</name>
<sequence length="324" mass="35478">MAKLFAGRGVKTTIVTTPLNAPNFSATTTTGPDIQTRLIDFPAAEFGLPAECQNLEDRPDCLVADMLFPWATESAAKFGIPRLIFHGTSFFALAAGDAVATHEPQNRVSSDDESFVIPGLPDENADDRAVRGKEATIGRDECLKWLESKEPNTVVYVSFGSIVKFSAEQMRFIWVVRECHQEDDGNNWLPEGFEDRTSGRGMIIRGWAPQVLILDHAAGITAGLPMVTWPVMADQFYNEKLVTEVVRIGVSVGGREWSVDGGGTVGHAAVESALRRVMSREVEEVMGMHRRAKALGEMARKAVEEGGSSYFDLSALIEELRSQT</sequence>
<evidence type="ECO:0000313" key="5">
    <source>
        <dbReference type="Proteomes" id="UP001154282"/>
    </source>
</evidence>
<keyword evidence="2" id="KW-0328">Glycosyltransferase</keyword>
<dbReference type="SUPFAM" id="SSF53756">
    <property type="entry name" value="UDP-Glycosyltransferase/glycogen phosphorylase"/>
    <property type="match status" value="1"/>
</dbReference>
<organism evidence="4 5">
    <name type="scientific">Linum tenue</name>
    <dbReference type="NCBI Taxonomy" id="586396"/>
    <lineage>
        <taxon>Eukaryota</taxon>
        <taxon>Viridiplantae</taxon>
        <taxon>Streptophyta</taxon>
        <taxon>Embryophyta</taxon>
        <taxon>Tracheophyta</taxon>
        <taxon>Spermatophyta</taxon>
        <taxon>Magnoliopsida</taxon>
        <taxon>eudicotyledons</taxon>
        <taxon>Gunneridae</taxon>
        <taxon>Pentapetalae</taxon>
        <taxon>rosids</taxon>
        <taxon>fabids</taxon>
        <taxon>Malpighiales</taxon>
        <taxon>Linaceae</taxon>
        <taxon>Linum</taxon>
    </lineage>
</organism>
<dbReference type="InterPro" id="IPR002213">
    <property type="entry name" value="UDP_glucos_trans"/>
</dbReference>
<evidence type="ECO:0000256" key="2">
    <source>
        <dbReference type="ARBA" id="ARBA00022676"/>
    </source>
</evidence>
<dbReference type="GO" id="GO:0035251">
    <property type="term" value="F:UDP-glucosyltransferase activity"/>
    <property type="evidence" value="ECO:0007669"/>
    <property type="project" value="TreeGrafter"/>
</dbReference>
<dbReference type="PANTHER" id="PTHR48047">
    <property type="entry name" value="GLYCOSYLTRANSFERASE"/>
    <property type="match status" value="1"/>
</dbReference>
<dbReference type="Gene3D" id="3.40.50.2000">
    <property type="entry name" value="Glycogen Phosphorylase B"/>
    <property type="match status" value="2"/>
</dbReference>
<gene>
    <name evidence="4" type="ORF">LITE_LOCUS48339</name>
</gene>
<reference evidence="4" key="1">
    <citation type="submission" date="2022-08" db="EMBL/GenBank/DDBJ databases">
        <authorList>
            <person name="Gutierrez-Valencia J."/>
        </authorList>
    </citation>
    <scope>NUCLEOTIDE SEQUENCE</scope>
</reference>
<comment type="similarity">
    <text evidence="1">Belongs to the UDP-glycosyltransferase family.</text>
</comment>